<dbReference type="EMBL" id="ML120486">
    <property type="protein sequence ID" value="RPA91846.1"/>
    <property type="molecule type" value="Genomic_DNA"/>
</dbReference>
<dbReference type="AlphaFoldDB" id="A0A3N4J118"/>
<name>A0A3N4J118_9PEZI</name>
<proteinExistence type="predicted"/>
<evidence type="ECO:0000313" key="2">
    <source>
        <dbReference type="Proteomes" id="UP000276215"/>
    </source>
</evidence>
<sequence>MPGPTLSRCISNPFPLHPLHSSPEFMNIIKSPHPTSPPRRVCNIQRPLSITWAQGKINLWMLQE</sequence>
<evidence type="ECO:0000313" key="1">
    <source>
        <dbReference type="EMBL" id="RPA91846.1"/>
    </source>
</evidence>
<reference evidence="1 2" key="1">
    <citation type="journal article" date="2018" name="Nat. Ecol. Evol.">
        <title>Pezizomycetes genomes reveal the molecular basis of ectomycorrhizal truffle lifestyle.</title>
        <authorList>
            <person name="Murat C."/>
            <person name="Payen T."/>
            <person name="Noel B."/>
            <person name="Kuo A."/>
            <person name="Morin E."/>
            <person name="Chen J."/>
            <person name="Kohler A."/>
            <person name="Krizsan K."/>
            <person name="Balestrini R."/>
            <person name="Da Silva C."/>
            <person name="Montanini B."/>
            <person name="Hainaut M."/>
            <person name="Levati E."/>
            <person name="Barry K.W."/>
            <person name="Belfiori B."/>
            <person name="Cichocki N."/>
            <person name="Clum A."/>
            <person name="Dockter R.B."/>
            <person name="Fauchery L."/>
            <person name="Guy J."/>
            <person name="Iotti M."/>
            <person name="Le Tacon F."/>
            <person name="Lindquist E.A."/>
            <person name="Lipzen A."/>
            <person name="Malagnac F."/>
            <person name="Mello A."/>
            <person name="Molinier V."/>
            <person name="Miyauchi S."/>
            <person name="Poulain J."/>
            <person name="Riccioni C."/>
            <person name="Rubini A."/>
            <person name="Sitrit Y."/>
            <person name="Splivallo R."/>
            <person name="Traeger S."/>
            <person name="Wang M."/>
            <person name="Zifcakova L."/>
            <person name="Wipf D."/>
            <person name="Zambonelli A."/>
            <person name="Paolocci F."/>
            <person name="Nowrousian M."/>
            <person name="Ottonello S."/>
            <person name="Baldrian P."/>
            <person name="Spatafora J.W."/>
            <person name="Henrissat B."/>
            <person name="Nagy L.G."/>
            <person name="Aury J.M."/>
            <person name="Wincker P."/>
            <person name="Grigoriev I.V."/>
            <person name="Bonfante P."/>
            <person name="Martin F.M."/>
        </authorList>
    </citation>
    <scope>NUCLEOTIDE SEQUENCE [LARGE SCALE GENOMIC DNA]</scope>
    <source>
        <strain evidence="1 2">120613-1</strain>
    </source>
</reference>
<keyword evidence="2" id="KW-1185">Reference proteome</keyword>
<protein>
    <submittedName>
        <fullName evidence="1">Uncharacterized protein</fullName>
    </submittedName>
</protein>
<accession>A0A3N4J118</accession>
<organism evidence="1 2">
    <name type="scientific">Choiromyces venosus 120613-1</name>
    <dbReference type="NCBI Taxonomy" id="1336337"/>
    <lineage>
        <taxon>Eukaryota</taxon>
        <taxon>Fungi</taxon>
        <taxon>Dikarya</taxon>
        <taxon>Ascomycota</taxon>
        <taxon>Pezizomycotina</taxon>
        <taxon>Pezizomycetes</taxon>
        <taxon>Pezizales</taxon>
        <taxon>Tuberaceae</taxon>
        <taxon>Choiromyces</taxon>
    </lineage>
</organism>
<dbReference type="Proteomes" id="UP000276215">
    <property type="component" value="Unassembled WGS sequence"/>
</dbReference>
<gene>
    <name evidence="1" type="ORF">L873DRAFT_1818668</name>
</gene>